<dbReference type="InterPro" id="IPR036412">
    <property type="entry name" value="HAD-like_sf"/>
</dbReference>
<protein>
    <submittedName>
        <fullName evidence="5">HAD family hydrolase</fullName>
    </submittedName>
</protein>
<comment type="cofactor">
    <cofactor evidence="1">
        <name>Mg(2+)</name>
        <dbReference type="ChEBI" id="CHEBI:18420"/>
    </cofactor>
</comment>
<proteinExistence type="predicted"/>
<dbReference type="GO" id="GO:0016791">
    <property type="term" value="F:phosphatase activity"/>
    <property type="evidence" value="ECO:0007669"/>
    <property type="project" value="TreeGrafter"/>
</dbReference>
<reference evidence="5" key="1">
    <citation type="journal article" date="2021" name="PeerJ">
        <title>Extensive microbial diversity within the chicken gut microbiome revealed by metagenomics and culture.</title>
        <authorList>
            <person name="Gilroy R."/>
            <person name="Ravi A."/>
            <person name="Getino M."/>
            <person name="Pursley I."/>
            <person name="Horton D.L."/>
            <person name="Alikhan N.F."/>
            <person name="Baker D."/>
            <person name="Gharbi K."/>
            <person name="Hall N."/>
            <person name="Watson M."/>
            <person name="Adriaenssens E.M."/>
            <person name="Foster-Nyarko E."/>
            <person name="Jarju S."/>
            <person name="Secka A."/>
            <person name="Antonio M."/>
            <person name="Oren A."/>
            <person name="Chaudhuri R.R."/>
            <person name="La Ragione R."/>
            <person name="Hildebrand F."/>
            <person name="Pallen M.J."/>
        </authorList>
    </citation>
    <scope>NUCLEOTIDE SEQUENCE</scope>
    <source>
        <strain evidence="5">CHK196-3914</strain>
    </source>
</reference>
<keyword evidence="2" id="KW-0479">Metal-binding</keyword>
<name>A0A9D2G6L9_9FIRM</name>
<dbReference type="InterPro" id="IPR006439">
    <property type="entry name" value="HAD-SF_hydro_IA"/>
</dbReference>
<keyword evidence="4" id="KW-0460">Magnesium</keyword>
<gene>
    <name evidence="5" type="ORF">H9723_02355</name>
</gene>
<evidence type="ECO:0000313" key="6">
    <source>
        <dbReference type="Proteomes" id="UP000824116"/>
    </source>
</evidence>
<evidence type="ECO:0000256" key="1">
    <source>
        <dbReference type="ARBA" id="ARBA00001946"/>
    </source>
</evidence>
<dbReference type="Pfam" id="PF00702">
    <property type="entry name" value="Hydrolase"/>
    <property type="match status" value="1"/>
</dbReference>
<dbReference type="InterPro" id="IPR023198">
    <property type="entry name" value="PGP-like_dom2"/>
</dbReference>
<accession>A0A9D2G6L9</accession>
<dbReference type="EMBL" id="DXAY01000052">
    <property type="protein sequence ID" value="HIZ74074.1"/>
    <property type="molecule type" value="Genomic_DNA"/>
</dbReference>
<evidence type="ECO:0000313" key="5">
    <source>
        <dbReference type="EMBL" id="HIZ74074.1"/>
    </source>
</evidence>
<dbReference type="Gene3D" id="1.10.150.240">
    <property type="entry name" value="Putative phosphatase, domain 2"/>
    <property type="match status" value="1"/>
</dbReference>
<dbReference type="AlphaFoldDB" id="A0A9D2G6L9"/>
<dbReference type="GO" id="GO:0044281">
    <property type="term" value="P:small molecule metabolic process"/>
    <property type="evidence" value="ECO:0007669"/>
    <property type="project" value="UniProtKB-ARBA"/>
</dbReference>
<dbReference type="SFLD" id="SFLDS00003">
    <property type="entry name" value="Haloacid_Dehalogenase"/>
    <property type="match status" value="1"/>
</dbReference>
<comment type="caution">
    <text evidence="5">The sequence shown here is derived from an EMBL/GenBank/DDBJ whole genome shotgun (WGS) entry which is preliminary data.</text>
</comment>
<dbReference type="SFLD" id="SFLDG01129">
    <property type="entry name" value="C1.5:_HAD__Beta-PGM__Phosphata"/>
    <property type="match status" value="1"/>
</dbReference>
<dbReference type="NCBIfam" id="TIGR01549">
    <property type="entry name" value="HAD-SF-IA-v1"/>
    <property type="match status" value="1"/>
</dbReference>
<evidence type="ECO:0000256" key="2">
    <source>
        <dbReference type="ARBA" id="ARBA00022723"/>
    </source>
</evidence>
<dbReference type="SUPFAM" id="SSF56784">
    <property type="entry name" value="HAD-like"/>
    <property type="match status" value="1"/>
</dbReference>
<dbReference type="GO" id="GO:0046872">
    <property type="term" value="F:metal ion binding"/>
    <property type="evidence" value="ECO:0007669"/>
    <property type="project" value="UniProtKB-KW"/>
</dbReference>
<keyword evidence="3 5" id="KW-0378">Hydrolase</keyword>
<dbReference type="PANTHER" id="PTHR46470:SF2">
    <property type="entry name" value="GLYCERALDEHYDE 3-PHOSPHATE PHOSPHATASE"/>
    <property type="match status" value="1"/>
</dbReference>
<dbReference type="PRINTS" id="PR00413">
    <property type="entry name" value="HADHALOGNASE"/>
</dbReference>
<dbReference type="PANTHER" id="PTHR46470">
    <property type="entry name" value="N-ACYLNEURAMINATE-9-PHOSPHATASE"/>
    <property type="match status" value="1"/>
</dbReference>
<dbReference type="InterPro" id="IPR051400">
    <property type="entry name" value="HAD-like_hydrolase"/>
</dbReference>
<evidence type="ECO:0000256" key="3">
    <source>
        <dbReference type="ARBA" id="ARBA00022801"/>
    </source>
</evidence>
<evidence type="ECO:0000256" key="4">
    <source>
        <dbReference type="ARBA" id="ARBA00022842"/>
    </source>
</evidence>
<reference evidence="5" key="2">
    <citation type="submission" date="2021-04" db="EMBL/GenBank/DDBJ databases">
        <authorList>
            <person name="Gilroy R."/>
        </authorList>
    </citation>
    <scope>NUCLEOTIDE SEQUENCE</scope>
    <source>
        <strain evidence="5">CHK196-3914</strain>
    </source>
</reference>
<dbReference type="InterPro" id="IPR023214">
    <property type="entry name" value="HAD_sf"/>
</dbReference>
<dbReference type="Proteomes" id="UP000824116">
    <property type="component" value="Unassembled WGS sequence"/>
</dbReference>
<sequence>MMYETCIFDLYGTLVDIRTDEEKEELWERLALFYAYYGARYSPDELRCSYKRLTGEMTAGHEALRRDSHESFPEIQIEKVFRKLFEERGIIADEALVCHAGQFFRVLSTEFLRLYEGTEEMLAAVNKSGRKIYLLSNAQRVFTEYEMNALGITKYFDGIYISSDEGCKKPDLKFFRKLLDTCGILPEKAVMVGNDGICDIEGARNAGLSTLYVHTDISPREDIPKADYVLDHMDMKRITKILLS</sequence>
<organism evidence="5 6">
    <name type="scientific">Candidatus Mediterraneibacter stercoravium</name>
    <dbReference type="NCBI Taxonomy" id="2838685"/>
    <lineage>
        <taxon>Bacteria</taxon>
        <taxon>Bacillati</taxon>
        <taxon>Bacillota</taxon>
        <taxon>Clostridia</taxon>
        <taxon>Lachnospirales</taxon>
        <taxon>Lachnospiraceae</taxon>
        <taxon>Mediterraneibacter</taxon>
    </lineage>
</organism>
<dbReference type="NCBIfam" id="TIGR01509">
    <property type="entry name" value="HAD-SF-IA-v3"/>
    <property type="match status" value="1"/>
</dbReference>
<dbReference type="Gene3D" id="3.40.50.1000">
    <property type="entry name" value="HAD superfamily/HAD-like"/>
    <property type="match status" value="1"/>
</dbReference>